<dbReference type="Gramene" id="ORUFI01G13390.1">
    <property type="protein sequence ID" value="ORUFI01G13390.1"/>
    <property type="gene ID" value="ORUFI01G13390"/>
</dbReference>
<organism evidence="1 2">
    <name type="scientific">Oryza rufipogon</name>
    <name type="common">Brownbeard rice</name>
    <name type="synonym">Asian wild rice</name>
    <dbReference type="NCBI Taxonomy" id="4529"/>
    <lineage>
        <taxon>Eukaryota</taxon>
        <taxon>Viridiplantae</taxon>
        <taxon>Streptophyta</taxon>
        <taxon>Embryophyta</taxon>
        <taxon>Tracheophyta</taxon>
        <taxon>Spermatophyta</taxon>
        <taxon>Magnoliopsida</taxon>
        <taxon>Liliopsida</taxon>
        <taxon>Poales</taxon>
        <taxon>Poaceae</taxon>
        <taxon>BOP clade</taxon>
        <taxon>Oryzoideae</taxon>
        <taxon>Oryzeae</taxon>
        <taxon>Oryzinae</taxon>
        <taxon>Oryza</taxon>
    </lineage>
</organism>
<proteinExistence type="predicted"/>
<evidence type="ECO:0000313" key="2">
    <source>
        <dbReference type="Proteomes" id="UP000008022"/>
    </source>
</evidence>
<keyword evidence="2" id="KW-1185">Reference proteome</keyword>
<sequence length="236" mass="24957">MSTILRLRRRDAARRRPPRLLLARGKTTATQHVAARHLDHTFEKLASAHLQLVMAVPLVDALRGSPSELLALPDHAHHFPLQLHRRGALPLSLSLTAPAAELLAVTTSPAAAAAGSGNGGVTVTGRATPRVPSDLEEGSELSCRVCPTGGARPVVSSAPTTPFISSSPGKLAMATAAPSKSLPLPQSTVYSPTTMITAPITLHTHHAATISKDYNRVVSKQSTCNYRVICSSRTQR</sequence>
<reference evidence="1" key="2">
    <citation type="submission" date="2015-06" db="UniProtKB">
        <authorList>
            <consortium name="EnsemblPlants"/>
        </authorList>
    </citation>
    <scope>IDENTIFICATION</scope>
</reference>
<dbReference type="Proteomes" id="UP000008022">
    <property type="component" value="Unassembled WGS sequence"/>
</dbReference>
<reference evidence="2" key="1">
    <citation type="submission" date="2013-06" db="EMBL/GenBank/DDBJ databases">
        <authorList>
            <person name="Zhao Q."/>
        </authorList>
    </citation>
    <scope>NUCLEOTIDE SEQUENCE</scope>
    <source>
        <strain evidence="2">cv. W1943</strain>
    </source>
</reference>
<accession>A0A0E0MV31</accession>
<dbReference type="AlphaFoldDB" id="A0A0E0MV31"/>
<protein>
    <submittedName>
        <fullName evidence="1">Uncharacterized protein</fullName>
    </submittedName>
</protein>
<name>A0A0E0MV31_ORYRU</name>
<dbReference type="EnsemblPlants" id="ORUFI01G13390.1">
    <property type="protein sequence ID" value="ORUFI01G13390.1"/>
    <property type="gene ID" value="ORUFI01G13390"/>
</dbReference>
<dbReference type="HOGENOM" id="CLU_1177037_0_0_1"/>
<evidence type="ECO:0000313" key="1">
    <source>
        <dbReference type="EnsemblPlants" id="ORUFI01G13390.1"/>
    </source>
</evidence>